<sequence length="208" mass="22169">MAVAAILGLSLFATACGVTVEGRPRAVSAPIPDALQPDASTTTTLPSLDAEQVEIFLARNVGDRLRLAKVTRDIDPDGTVNTILDQVLVGPHPEEQEEEYISPFIDGSTIIGTALNGTLLEIHLDSLNGFPQDDSTSNHLAYAMLVCTATELIIGAEIQLVKILVERDGELIPINIPVSDGDPTEEGAPVYCANYATFDPRYQEPEGG</sequence>
<proteinExistence type="predicted"/>
<reference evidence="1" key="1">
    <citation type="submission" date="2018-05" db="EMBL/GenBank/DDBJ databases">
        <authorList>
            <person name="Lanie J.A."/>
            <person name="Ng W.-L."/>
            <person name="Kazmierczak K.M."/>
            <person name="Andrzejewski T.M."/>
            <person name="Davidsen T.M."/>
            <person name="Wayne K.J."/>
            <person name="Tettelin H."/>
            <person name="Glass J.I."/>
            <person name="Rusch D."/>
            <person name="Podicherti R."/>
            <person name="Tsui H.-C.T."/>
            <person name="Winkler M.E."/>
        </authorList>
    </citation>
    <scope>NUCLEOTIDE SEQUENCE</scope>
</reference>
<accession>A0A382LDN6</accession>
<name>A0A382LDN6_9ZZZZ</name>
<dbReference type="AlphaFoldDB" id="A0A382LDN6"/>
<evidence type="ECO:0008006" key="2">
    <source>
        <dbReference type="Google" id="ProtNLM"/>
    </source>
</evidence>
<protein>
    <recommendedName>
        <fullName evidence="2">GerMN domain-containing protein</fullName>
    </recommendedName>
</protein>
<dbReference type="EMBL" id="UINC01085572">
    <property type="protein sequence ID" value="SVC33252.1"/>
    <property type="molecule type" value="Genomic_DNA"/>
</dbReference>
<evidence type="ECO:0000313" key="1">
    <source>
        <dbReference type="EMBL" id="SVC33252.1"/>
    </source>
</evidence>
<organism evidence="1">
    <name type="scientific">marine metagenome</name>
    <dbReference type="NCBI Taxonomy" id="408172"/>
    <lineage>
        <taxon>unclassified sequences</taxon>
        <taxon>metagenomes</taxon>
        <taxon>ecological metagenomes</taxon>
    </lineage>
</organism>
<gene>
    <name evidence="1" type="ORF">METZ01_LOCUS286106</name>
</gene>